<organism evidence="3 4">
    <name type="scientific">Cellulomonas cellasea</name>
    <dbReference type="NCBI Taxonomy" id="43670"/>
    <lineage>
        <taxon>Bacteria</taxon>
        <taxon>Bacillati</taxon>
        <taxon>Actinomycetota</taxon>
        <taxon>Actinomycetes</taxon>
        <taxon>Micrococcales</taxon>
        <taxon>Cellulomonadaceae</taxon>
        <taxon>Cellulomonas</taxon>
    </lineage>
</organism>
<dbReference type="AlphaFoldDB" id="A0A7W4UDK2"/>
<feature type="transmembrane region" description="Helical" evidence="2">
    <location>
        <begin position="51"/>
        <end position="70"/>
    </location>
</feature>
<feature type="region of interest" description="Disordered" evidence="1">
    <location>
        <begin position="1"/>
        <end position="46"/>
    </location>
</feature>
<evidence type="ECO:0000256" key="2">
    <source>
        <dbReference type="SAM" id="Phobius"/>
    </source>
</evidence>
<dbReference type="Pfam" id="PF09534">
    <property type="entry name" value="Trp_oprn_chp"/>
    <property type="match status" value="1"/>
</dbReference>
<name>A0A7W4UDK2_9CELL</name>
<feature type="compositionally biased region" description="Basic and acidic residues" evidence="1">
    <location>
        <begin position="221"/>
        <end position="235"/>
    </location>
</feature>
<dbReference type="InterPro" id="IPR019051">
    <property type="entry name" value="Trp_biosyn_TM_oprn/chp"/>
</dbReference>
<dbReference type="Proteomes" id="UP000518206">
    <property type="component" value="Unassembled WGS sequence"/>
</dbReference>
<dbReference type="RefSeq" id="WP_311701888.1">
    <property type="nucleotide sequence ID" value="NZ_JACHVX010000001.1"/>
</dbReference>
<feature type="transmembrane region" description="Helical" evidence="2">
    <location>
        <begin position="167"/>
        <end position="189"/>
    </location>
</feature>
<protein>
    <submittedName>
        <fullName evidence="3">Putative membrane protein (TIGR02234 family)</fullName>
    </submittedName>
</protein>
<reference evidence="3 4" key="1">
    <citation type="submission" date="2020-08" db="EMBL/GenBank/DDBJ databases">
        <title>The Agave Microbiome: Exploring the role of microbial communities in plant adaptations to desert environments.</title>
        <authorList>
            <person name="Partida-Martinez L.P."/>
        </authorList>
    </citation>
    <scope>NUCLEOTIDE SEQUENCE [LARGE SCALE GENOMIC DNA]</scope>
    <source>
        <strain evidence="3 4">RAS26</strain>
    </source>
</reference>
<feature type="compositionally biased region" description="Gly residues" evidence="1">
    <location>
        <begin position="31"/>
        <end position="43"/>
    </location>
</feature>
<gene>
    <name evidence="3" type="ORF">FHR80_000976</name>
</gene>
<reference evidence="3 4" key="2">
    <citation type="submission" date="2020-08" db="EMBL/GenBank/DDBJ databases">
        <authorList>
            <person name="Partida-Martinez L."/>
            <person name="Huntemann M."/>
            <person name="Clum A."/>
            <person name="Wang J."/>
            <person name="Palaniappan K."/>
            <person name="Ritter S."/>
            <person name="Chen I.-M."/>
            <person name="Stamatis D."/>
            <person name="Reddy T."/>
            <person name="O'Malley R."/>
            <person name="Daum C."/>
            <person name="Shapiro N."/>
            <person name="Ivanova N."/>
            <person name="Kyrpides N."/>
            <person name="Woyke T."/>
        </authorList>
    </citation>
    <scope>NUCLEOTIDE SEQUENCE [LARGE SCALE GENOMIC DNA]</scope>
    <source>
        <strain evidence="3 4">RAS26</strain>
    </source>
</reference>
<proteinExistence type="predicted"/>
<comment type="caution">
    <text evidence="3">The sequence shown here is derived from an EMBL/GenBank/DDBJ whole genome shotgun (WGS) entry which is preliminary data.</text>
</comment>
<accession>A0A7W4UDK2</accession>
<feature type="compositionally biased region" description="Gly residues" evidence="1">
    <location>
        <begin position="204"/>
        <end position="213"/>
    </location>
</feature>
<feature type="transmembrane region" description="Helical" evidence="2">
    <location>
        <begin position="90"/>
        <end position="112"/>
    </location>
</feature>
<evidence type="ECO:0000256" key="1">
    <source>
        <dbReference type="SAM" id="MobiDB-lite"/>
    </source>
</evidence>
<feature type="region of interest" description="Disordered" evidence="1">
    <location>
        <begin position="198"/>
        <end position="235"/>
    </location>
</feature>
<evidence type="ECO:0000313" key="3">
    <source>
        <dbReference type="EMBL" id="MBB2922082.1"/>
    </source>
</evidence>
<keyword evidence="2" id="KW-1133">Transmembrane helix</keyword>
<evidence type="ECO:0000313" key="4">
    <source>
        <dbReference type="Proteomes" id="UP000518206"/>
    </source>
</evidence>
<keyword evidence="2" id="KW-0812">Transmembrane</keyword>
<feature type="compositionally biased region" description="Low complexity" evidence="1">
    <location>
        <begin position="18"/>
        <end position="29"/>
    </location>
</feature>
<sequence>MADADPGATVGAGGGTRGSADAGRGTPAVPGGPGTAAGAGTSGGRRRGRTAGLLVLAALVTAGSSVPVWLRATSSSAVRGEVEVLVTGTQAAPAVLAAAVALLAAAAAVGLVGRVGRWVVAAVVAVAGATVVVSALAVLADPEGAARTVVAAVTGVGALAGPAAPTAWPAVAVAVGALDVLAAVAVVVSSRRWAAPTSRYGTAGAAGGRGTGGAHPDPDDDRSAWDALSRGDDPT</sequence>
<dbReference type="EMBL" id="JACHVX010000001">
    <property type="protein sequence ID" value="MBB2922082.1"/>
    <property type="molecule type" value="Genomic_DNA"/>
</dbReference>
<keyword evidence="2" id="KW-0472">Membrane</keyword>
<feature type="transmembrane region" description="Helical" evidence="2">
    <location>
        <begin position="119"/>
        <end position="140"/>
    </location>
</feature>